<dbReference type="Proteomes" id="UP000829925">
    <property type="component" value="Chromosome"/>
</dbReference>
<evidence type="ECO:0000313" key="4">
    <source>
        <dbReference type="Proteomes" id="UP000829925"/>
    </source>
</evidence>
<reference evidence="3 4" key="1">
    <citation type="submission" date="2022-04" db="EMBL/GenBank/DDBJ databases">
        <title>Hymenobacter sp. isolated from the air.</title>
        <authorList>
            <person name="Won M."/>
            <person name="Lee C.-M."/>
            <person name="Woen H.-Y."/>
            <person name="Kwon S.-W."/>
        </authorList>
    </citation>
    <scope>NUCLEOTIDE SEQUENCE [LARGE SCALE GENOMIC DNA]</scope>
    <source>
        <strain evidence="4">5413 J-13</strain>
    </source>
</reference>
<feature type="domain" description="PKD" evidence="2">
    <location>
        <begin position="1014"/>
        <end position="1049"/>
    </location>
</feature>
<dbReference type="RefSeq" id="WP_245093343.1">
    <property type="nucleotide sequence ID" value="NZ_CP095053.1"/>
</dbReference>
<keyword evidence="4" id="KW-1185">Reference proteome</keyword>
<evidence type="ECO:0000313" key="3">
    <source>
        <dbReference type="EMBL" id="UOR05240.1"/>
    </source>
</evidence>
<dbReference type="Pfam" id="PF13585">
    <property type="entry name" value="CHU_C"/>
    <property type="match status" value="1"/>
</dbReference>
<keyword evidence="1" id="KW-0732">Signal</keyword>
<dbReference type="Pfam" id="PF25778">
    <property type="entry name" value="DUF7948"/>
    <property type="match status" value="1"/>
</dbReference>
<dbReference type="KEGG" id="haei:MUN82_20195"/>
<dbReference type="PANTHER" id="PTHR35580:SF1">
    <property type="entry name" value="PHYTASE-LIKE DOMAIN-CONTAINING PROTEIN"/>
    <property type="match status" value="1"/>
</dbReference>
<dbReference type="SMART" id="SM00089">
    <property type="entry name" value="PKD"/>
    <property type="match status" value="1"/>
</dbReference>
<dbReference type="Pfam" id="PF18911">
    <property type="entry name" value="PKD_4"/>
    <property type="match status" value="1"/>
</dbReference>
<dbReference type="InterPro" id="IPR000601">
    <property type="entry name" value="PKD_dom"/>
</dbReference>
<gene>
    <name evidence="3" type="ORF">MUN82_20195</name>
</gene>
<accession>A0A8T9SYF2</accession>
<dbReference type="EMBL" id="CP095053">
    <property type="protein sequence ID" value="UOR05240.1"/>
    <property type="molecule type" value="Genomic_DNA"/>
</dbReference>
<proteinExistence type="predicted"/>
<dbReference type="AlphaFoldDB" id="A0A8T9SYF2"/>
<dbReference type="InterPro" id="IPR035986">
    <property type="entry name" value="PKD_dom_sf"/>
</dbReference>
<dbReference type="PROSITE" id="PS50093">
    <property type="entry name" value="PKD"/>
    <property type="match status" value="1"/>
</dbReference>
<dbReference type="SUPFAM" id="SSF49299">
    <property type="entry name" value="PKD domain"/>
    <property type="match status" value="1"/>
</dbReference>
<evidence type="ECO:0000259" key="2">
    <source>
        <dbReference type="PROSITE" id="PS50093"/>
    </source>
</evidence>
<organism evidence="3 4">
    <name type="scientific">Hymenobacter aerilatus</name>
    <dbReference type="NCBI Taxonomy" id="2932251"/>
    <lineage>
        <taxon>Bacteria</taxon>
        <taxon>Pseudomonadati</taxon>
        <taxon>Bacteroidota</taxon>
        <taxon>Cytophagia</taxon>
        <taxon>Cytophagales</taxon>
        <taxon>Hymenobacteraceae</taxon>
        <taxon>Hymenobacter</taxon>
    </lineage>
</organism>
<dbReference type="InterPro" id="IPR013783">
    <property type="entry name" value="Ig-like_fold"/>
</dbReference>
<dbReference type="InterPro" id="IPR052918">
    <property type="entry name" value="Motility_Chemotaxis_Reg"/>
</dbReference>
<dbReference type="InterPro" id="IPR022409">
    <property type="entry name" value="PKD/Chitinase_dom"/>
</dbReference>
<sequence>MLISTLRTTLCTLFIGLIPSALPALASATPDARTLEFVENRGQWNDQAAFAAELPAGRLFLSPTRFTYAFVDPAALRAHHDHVAGQVTDQVRAHAYTVEFVGANPDAVLTGEEPTAGQRNYFLGNQEERWASAAHGYHTVRYEKLYPGIGMRLYENTRQLLEYDFTVQPGAQAEQISLRYDGAQLRLDHGNLIITTSVGHVTEQAPQAWQERNGRRVAVPVAFVLTGNTLTFRLGKYDHHLPLIIDPTLEFSSFTGSTADNWGFTATYDAQGNMYSGGTVFALGFPVSRGAYSTTWSGNTDIGIIKYNTSASGTAARLYATYIGGSGAEVPQSLVVNPQGELVILGSTSSGNFPTSAGAYDRTYNGGTTFTPDPGLDYPGGSDIIISKLSANGSELLASTYLGSSANDGILERTADGLVQNYGDQFRGDITTDAEGNVYLASSTTGTNFPATGFQQRMGGGISDAVICKFSTDLRTLVWSTYLGGAGTDAAYSIQVDKAHAVFVCGGTASSALPGTTGSYLPTRQGGIDGFAARISPNGITLERLTYLGTSSTDQAYFLQLDGDENVYVLGQTRGRLTATAGVYSVPNGHQFVQKLNHDLTRSEYVSTFGSGAADPNISPTAFLVDECERIYISGWGGNTNYSGNTNGLPTTANALQKDTDGSDFYLAQFTPGMARLEYATFFGGTGRFGEHVDGGTSRFDKRGVVYQAVCGGCGGSSSFPVPPGASTYSSTNRSSNCNNAAFKIDFLPVRSNPGPVRYVCASAAPMTLGGTPAGGTWSGPGVTRTASGSYQFSPANLSAGSYLLTYAAPVIGTCVSRTTVRYVVTGTVPVALTAMPTMCVSSTAALPLAANVAGGTWSGPGVANNSFIPSRAGAGTHTLTYSLSDTVSCTVSTMAVTVQPLPTITTNPAITLCADQLQAFQLPAASPAGGTWSGTGVSSSGMFTPPDTQGKGANITLTYRYTTPDGCANTGAQQVVLTPLSASNVALSVPECTAAPQYAGLAPFTVQFEPVLPGGSYEWDFGDNTKSTDPSPSHEYTKGGSYRVKLTARYANCVVVTQFAPVEVGDVFVPNIFTPNDDNVNEAFVPRFSCQPAALTMFNRWGTKVYETETYRNDWHADNLPDGVYYYHLRDTAGRTAKGWVEVRR</sequence>
<name>A0A8T9SYF2_9BACT</name>
<dbReference type="CDD" id="cd00146">
    <property type="entry name" value="PKD"/>
    <property type="match status" value="1"/>
</dbReference>
<feature type="chain" id="PRO_5035819764" evidence="1">
    <location>
        <begin position="27"/>
        <end position="1146"/>
    </location>
</feature>
<protein>
    <submittedName>
        <fullName evidence="3">Gliding motility-associated C-terminal domain-containing protein</fullName>
    </submittedName>
</protein>
<evidence type="ECO:0000256" key="1">
    <source>
        <dbReference type="SAM" id="SignalP"/>
    </source>
</evidence>
<dbReference type="InterPro" id="IPR057708">
    <property type="entry name" value="DUF7948"/>
</dbReference>
<dbReference type="Gene3D" id="2.60.40.10">
    <property type="entry name" value="Immunoglobulins"/>
    <property type="match status" value="1"/>
</dbReference>
<feature type="signal peptide" evidence="1">
    <location>
        <begin position="1"/>
        <end position="26"/>
    </location>
</feature>
<dbReference type="PANTHER" id="PTHR35580">
    <property type="entry name" value="CELL SURFACE GLYCOPROTEIN (S-LAYER PROTEIN)-LIKE PROTEIN"/>
    <property type="match status" value="1"/>
</dbReference>